<sequence>MRLPCSPFPSPRVGTGRRTYSSRSGRNRPTHVPRRPAGRPCCLAAPRDLSLFPMPATRGGAREMLAPTLPPANRIPRRPISKTSGEGRAYHAARVPKELGVHGFVGRRTGEAKKIFDAKRGEAGMDSIAGNCFGCWGLRRQQGRTGTCYVHARCPNRLVFFFGPAFLVLDDRFWVHGRR</sequence>
<evidence type="ECO:0000313" key="3">
    <source>
        <dbReference type="Proteomes" id="UP000799766"/>
    </source>
</evidence>
<feature type="region of interest" description="Disordered" evidence="1">
    <location>
        <begin position="64"/>
        <end position="88"/>
    </location>
</feature>
<keyword evidence="3" id="KW-1185">Reference proteome</keyword>
<evidence type="ECO:0000313" key="2">
    <source>
        <dbReference type="EMBL" id="KAF2459422.1"/>
    </source>
</evidence>
<dbReference type="Proteomes" id="UP000799766">
    <property type="component" value="Unassembled WGS sequence"/>
</dbReference>
<feature type="compositionally biased region" description="Basic residues" evidence="1">
    <location>
        <begin position="25"/>
        <end position="37"/>
    </location>
</feature>
<organism evidence="2 3">
    <name type="scientific">Lineolata rhizophorae</name>
    <dbReference type="NCBI Taxonomy" id="578093"/>
    <lineage>
        <taxon>Eukaryota</taxon>
        <taxon>Fungi</taxon>
        <taxon>Dikarya</taxon>
        <taxon>Ascomycota</taxon>
        <taxon>Pezizomycotina</taxon>
        <taxon>Dothideomycetes</taxon>
        <taxon>Dothideomycetes incertae sedis</taxon>
        <taxon>Lineolatales</taxon>
        <taxon>Lineolataceae</taxon>
        <taxon>Lineolata</taxon>
    </lineage>
</organism>
<dbReference type="AlphaFoldDB" id="A0A6A6P6Q7"/>
<reference evidence="2" key="1">
    <citation type="journal article" date="2020" name="Stud. Mycol.">
        <title>101 Dothideomycetes genomes: a test case for predicting lifestyles and emergence of pathogens.</title>
        <authorList>
            <person name="Haridas S."/>
            <person name="Albert R."/>
            <person name="Binder M."/>
            <person name="Bloem J."/>
            <person name="Labutti K."/>
            <person name="Salamov A."/>
            <person name="Andreopoulos B."/>
            <person name="Baker S."/>
            <person name="Barry K."/>
            <person name="Bills G."/>
            <person name="Bluhm B."/>
            <person name="Cannon C."/>
            <person name="Castanera R."/>
            <person name="Culley D."/>
            <person name="Daum C."/>
            <person name="Ezra D."/>
            <person name="Gonzalez J."/>
            <person name="Henrissat B."/>
            <person name="Kuo A."/>
            <person name="Liang C."/>
            <person name="Lipzen A."/>
            <person name="Lutzoni F."/>
            <person name="Magnuson J."/>
            <person name="Mondo S."/>
            <person name="Nolan M."/>
            <person name="Ohm R."/>
            <person name="Pangilinan J."/>
            <person name="Park H.-J."/>
            <person name="Ramirez L."/>
            <person name="Alfaro M."/>
            <person name="Sun H."/>
            <person name="Tritt A."/>
            <person name="Yoshinaga Y."/>
            <person name="Zwiers L.-H."/>
            <person name="Turgeon B."/>
            <person name="Goodwin S."/>
            <person name="Spatafora J."/>
            <person name="Crous P."/>
            <person name="Grigoriev I."/>
        </authorList>
    </citation>
    <scope>NUCLEOTIDE SEQUENCE</scope>
    <source>
        <strain evidence="2">ATCC 16933</strain>
    </source>
</reference>
<protein>
    <submittedName>
        <fullName evidence="2">Uncharacterized protein</fullName>
    </submittedName>
</protein>
<feature type="region of interest" description="Disordered" evidence="1">
    <location>
        <begin position="1"/>
        <end position="40"/>
    </location>
</feature>
<dbReference type="EMBL" id="MU001675">
    <property type="protein sequence ID" value="KAF2459422.1"/>
    <property type="molecule type" value="Genomic_DNA"/>
</dbReference>
<evidence type="ECO:0000256" key="1">
    <source>
        <dbReference type="SAM" id="MobiDB-lite"/>
    </source>
</evidence>
<feature type="compositionally biased region" description="Low complexity" evidence="1">
    <location>
        <begin position="12"/>
        <end position="24"/>
    </location>
</feature>
<feature type="compositionally biased region" description="Pro residues" evidence="1">
    <location>
        <begin position="1"/>
        <end position="10"/>
    </location>
</feature>
<gene>
    <name evidence="2" type="ORF">BDY21DRAFT_190345</name>
</gene>
<accession>A0A6A6P6Q7</accession>
<proteinExistence type="predicted"/>
<name>A0A6A6P6Q7_9PEZI</name>